<evidence type="ECO:0000313" key="2">
    <source>
        <dbReference type="Proteomes" id="UP000887116"/>
    </source>
</evidence>
<organism evidence="1 2">
    <name type="scientific">Trichonephila clavata</name>
    <name type="common">Joro spider</name>
    <name type="synonym">Nephila clavata</name>
    <dbReference type="NCBI Taxonomy" id="2740835"/>
    <lineage>
        <taxon>Eukaryota</taxon>
        <taxon>Metazoa</taxon>
        <taxon>Ecdysozoa</taxon>
        <taxon>Arthropoda</taxon>
        <taxon>Chelicerata</taxon>
        <taxon>Arachnida</taxon>
        <taxon>Araneae</taxon>
        <taxon>Araneomorphae</taxon>
        <taxon>Entelegynae</taxon>
        <taxon>Araneoidea</taxon>
        <taxon>Nephilidae</taxon>
        <taxon>Trichonephila</taxon>
    </lineage>
</organism>
<dbReference type="Proteomes" id="UP000887116">
    <property type="component" value="Unassembled WGS sequence"/>
</dbReference>
<comment type="caution">
    <text evidence="1">The sequence shown here is derived from an EMBL/GenBank/DDBJ whole genome shotgun (WGS) entry which is preliminary data.</text>
</comment>
<dbReference type="AlphaFoldDB" id="A0A8X6G9N8"/>
<proteinExistence type="predicted"/>
<accession>A0A8X6G9N8</accession>
<reference evidence="1" key="1">
    <citation type="submission" date="2020-07" db="EMBL/GenBank/DDBJ databases">
        <title>Multicomponent nature underlies the extraordinary mechanical properties of spider dragline silk.</title>
        <authorList>
            <person name="Kono N."/>
            <person name="Nakamura H."/>
            <person name="Mori M."/>
            <person name="Yoshida Y."/>
            <person name="Ohtoshi R."/>
            <person name="Malay A.D."/>
            <person name="Moran D.A.P."/>
            <person name="Tomita M."/>
            <person name="Numata K."/>
            <person name="Arakawa K."/>
        </authorList>
    </citation>
    <scope>NUCLEOTIDE SEQUENCE</scope>
</reference>
<protein>
    <submittedName>
        <fullName evidence="1">Uncharacterized protein</fullName>
    </submittedName>
</protein>
<keyword evidence="2" id="KW-1185">Reference proteome</keyword>
<gene>
    <name evidence="1" type="ORF">TNCT_41341</name>
</gene>
<evidence type="ECO:0000313" key="1">
    <source>
        <dbReference type="EMBL" id="GFQ97424.1"/>
    </source>
</evidence>
<dbReference type="EMBL" id="BMAO01004845">
    <property type="protein sequence ID" value="GFQ97424.1"/>
    <property type="molecule type" value="Genomic_DNA"/>
</dbReference>
<sequence>MFNRHCLIQTITKNVIERGLNPSPRTFATDRGQSVHPSCDQAEDKAKIDYDTLVQRSVLSLSERYHKRFCEGSHLHSSIHSNNTTKKTVAVSHAYCPPCVTGSLNGHKNTSLPIVCRSALKSLYSAIVERRGERMNNKRSANGCKNYWVII</sequence>
<name>A0A8X6G9N8_TRICU</name>